<proteinExistence type="predicted"/>
<sequence length="133" mass="14933">MVTNGQLVVGGEVMNDDDFDGFDYIADIKIEKIQNGNTVYAVSIRRMRCVDEEIVKESQISQNAVVFNLDDDSQSIVERQLQVRKPLPKTQQISGTIYAASQPQDSLRKQNPYAIGLVRLCVNSNLHSSPRFT</sequence>
<accession>A0AAD5N2S3</accession>
<protein>
    <submittedName>
        <fullName evidence="1">Uncharacterized protein</fullName>
    </submittedName>
</protein>
<evidence type="ECO:0000313" key="2">
    <source>
        <dbReference type="Proteomes" id="UP001196413"/>
    </source>
</evidence>
<dbReference type="Proteomes" id="UP001196413">
    <property type="component" value="Unassembled WGS sequence"/>
</dbReference>
<dbReference type="AlphaFoldDB" id="A0AAD5N2S3"/>
<keyword evidence="2" id="KW-1185">Reference proteome</keyword>
<evidence type="ECO:0000313" key="1">
    <source>
        <dbReference type="EMBL" id="KAJ1360202.1"/>
    </source>
</evidence>
<comment type="caution">
    <text evidence="1">The sequence shown here is derived from an EMBL/GenBank/DDBJ whole genome shotgun (WGS) entry which is preliminary data.</text>
</comment>
<reference evidence="1" key="1">
    <citation type="submission" date="2021-06" db="EMBL/GenBank/DDBJ databases">
        <title>Parelaphostrongylus tenuis whole genome reference sequence.</title>
        <authorList>
            <person name="Garwood T.J."/>
            <person name="Larsen P.A."/>
            <person name="Fountain-Jones N.M."/>
            <person name="Garbe J.R."/>
            <person name="Macchietto M.G."/>
            <person name="Kania S.A."/>
            <person name="Gerhold R.W."/>
            <person name="Richards J.E."/>
            <person name="Wolf T.M."/>
        </authorList>
    </citation>
    <scope>NUCLEOTIDE SEQUENCE</scope>
    <source>
        <strain evidence="1">MNPRO001-30</strain>
        <tissue evidence="1">Meninges</tissue>
    </source>
</reference>
<dbReference type="EMBL" id="JAHQIW010003811">
    <property type="protein sequence ID" value="KAJ1360202.1"/>
    <property type="molecule type" value="Genomic_DNA"/>
</dbReference>
<gene>
    <name evidence="1" type="ORF">KIN20_019123</name>
</gene>
<name>A0AAD5N2S3_PARTN</name>
<organism evidence="1 2">
    <name type="scientific">Parelaphostrongylus tenuis</name>
    <name type="common">Meningeal worm</name>
    <dbReference type="NCBI Taxonomy" id="148309"/>
    <lineage>
        <taxon>Eukaryota</taxon>
        <taxon>Metazoa</taxon>
        <taxon>Ecdysozoa</taxon>
        <taxon>Nematoda</taxon>
        <taxon>Chromadorea</taxon>
        <taxon>Rhabditida</taxon>
        <taxon>Rhabditina</taxon>
        <taxon>Rhabditomorpha</taxon>
        <taxon>Strongyloidea</taxon>
        <taxon>Metastrongylidae</taxon>
        <taxon>Parelaphostrongylus</taxon>
    </lineage>
</organism>